<dbReference type="GeneID" id="17352066"/>
<dbReference type="Proteomes" id="UP000008141">
    <property type="component" value="Unassembled WGS sequence"/>
</dbReference>
<evidence type="ECO:0000313" key="5">
    <source>
        <dbReference type="Proteomes" id="UP000008141"/>
    </source>
</evidence>
<feature type="domain" description="D-isomer specific 2-hydroxyacid dehydrogenase NAD-binding" evidence="3">
    <location>
        <begin position="68"/>
        <end position="242"/>
    </location>
</feature>
<keyword evidence="2" id="KW-0520">NAD</keyword>
<dbReference type="Gene3D" id="3.40.50.720">
    <property type="entry name" value="NAD(P)-binding Rossmann-like Domain"/>
    <property type="match status" value="2"/>
</dbReference>
<dbReference type="PANTHER" id="PTHR43333:SF1">
    <property type="entry name" value="D-ISOMER SPECIFIC 2-HYDROXYACID DEHYDROGENASE NAD-BINDING DOMAIN-CONTAINING PROTEIN"/>
    <property type="match status" value="1"/>
</dbReference>
<accession>E1ZN99</accession>
<feature type="non-terminal residue" evidence="4">
    <location>
        <position position="1"/>
    </location>
</feature>
<evidence type="ECO:0000256" key="1">
    <source>
        <dbReference type="ARBA" id="ARBA00023002"/>
    </source>
</evidence>
<evidence type="ECO:0000313" key="4">
    <source>
        <dbReference type="EMBL" id="EFN52565.1"/>
    </source>
</evidence>
<evidence type="ECO:0000256" key="2">
    <source>
        <dbReference type="ARBA" id="ARBA00023027"/>
    </source>
</evidence>
<proteinExistence type="predicted"/>
<reference evidence="4 5" key="1">
    <citation type="journal article" date="2010" name="Plant Cell">
        <title>The Chlorella variabilis NC64A genome reveals adaptation to photosymbiosis, coevolution with viruses, and cryptic sex.</title>
        <authorList>
            <person name="Blanc G."/>
            <person name="Duncan G."/>
            <person name="Agarkova I."/>
            <person name="Borodovsky M."/>
            <person name="Gurnon J."/>
            <person name="Kuo A."/>
            <person name="Lindquist E."/>
            <person name="Lucas S."/>
            <person name="Pangilinan J."/>
            <person name="Polle J."/>
            <person name="Salamov A."/>
            <person name="Terry A."/>
            <person name="Yamada T."/>
            <person name="Dunigan D.D."/>
            <person name="Grigoriev I.V."/>
            <person name="Claverie J.M."/>
            <person name="Van Etten J.L."/>
        </authorList>
    </citation>
    <scope>NUCLEOTIDE SEQUENCE [LARGE SCALE GENOMIC DNA]</scope>
    <source>
        <strain evidence="4 5">NC64A</strain>
    </source>
</reference>
<keyword evidence="1" id="KW-0560">Oxidoreductase</keyword>
<dbReference type="GO" id="GO:0051287">
    <property type="term" value="F:NAD binding"/>
    <property type="evidence" value="ECO:0007669"/>
    <property type="project" value="InterPro"/>
</dbReference>
<dbReference type="eggNOG" id="KOG0069">
    <property type="taxonomic scope" value="Eukaryota"/>
</dbReference>
<dbReference type="RefSeq" id="XP_005844667.1">
    <property type="nucleotide sequence ID" value="XM_005844605.1"/>
</dbReference>
<dbReference type="InParanoid" id="E1ZN99"/>
<dbReference type="Pfam" id="PF02826">
    <property type="entry name" value="2-Hacid_dh_C"/>
    <property type="match status" value="1"/>
</dbReference>
<gene>
    <name evidence="4" type="ORF">CHLNCDRAFT_26581</name>
</gene>
<dbReference type="EMBL" id="GL433855">
    <property type="protein sequence ID" value="EFN52565.1"/>
    <property type="molecule type" value="Genomic_DNA"/>
</dbReference>
<dbReference type="InterPro" id="IPR006140">
    <property type="entry name" value="D-isomer_DH_NAD-bd"/>
</dbReference>
<dbReference type="SUPFAM" id="SSF51735">
    <property type="entry name" value="NAD(P)-binding Rossmann-fold domains"/>
    <property type="match status" value="1"/>
</dbReference>
<dbReference type="GO" id="GO:0016491">
    <property type="term" value="F:oxidoreductase activity"/>
    <property type="evidence" value="ECO:0007669"/>
    <property type="project" value="UniProtKB-KW"/>
</dbReference>
<name>E1ZN99_CHLVA</name>
<dbReference type="InterPro" id="IPR036291">
    <property type="entry name" value="NAD(P)-bd_dom_sf"/>
</dbReference>
<evidence type="ECO:0000259" key="3">
    <source>
        <dbReference type="Pfam" id="PF02826"/>
    </source>
</evidence>
<dbReference type="STRING" id="554065.E1ZN99"/>
<dbReference type="PANTHER" id="PTHR43333">
    <property type="entry name" value="2-HACID_DH_C DOMAIN-CONTAINING PROTEIN"/>
    <property type="match status" value="1"/>
</dbReference>
<dbReference type="OMA" id="KLKVMGF"/>
<dbReference type="OrthoDB" id="298012at2759"/>
<organism evidence="5">
    <name type="scientific">Chlorella variabilis</name>
    <name type="common">Green alga</name>
    <dbReference type="NCBI Taxonomy" id="554065"/>
    <lineage>
        <taxon>Eukaryota</taxon>
        <taxon>Viridiplantae</taxon>
        <taxon>Chlorophyta</taxon>
        <taxon>core chlorophytes</taxon>
        <taxon>Trebouxiophyceae</taxon>
        <taxon>Chlorellales</taxon>
        <taxon>Chlorellaceae</taxon>
        <taxon>Chlorella clade</taxon>
        <taxon>Chlorella</taxon>
    </lineage>
</organism>
<dbReference type="AlphaFoldDB" id="E1ZN99"/>
<dbReference type="KEGG" id="cvr:CHLNCDRAFT_26581"/>
<sequence length="258" mass="27846">LAAVEFAICWSPPPGLLQQCPNLKAVQSMGAGADSLVGDATIPRGVPLLRVIDPLMSERMATWVLWGVINCQRKCDAYLAAQREARWDKGVEDFRSIDNGELRVGVMGLGVMGGAVADTLVRLGYRVSAWTRRPRRHAGVACFHGAEQLRQFAAAADVLVCLLPLTPETRHIIDARLLSWLPAGASVINAARGGHLAEPDLLAALDSGHLASAILDVFDPEPLPASSRLWAHPRVRVFPHVSSMTNIETAVAQMLSNR</sequence>
<protein>
    <recommendedName>
        <fullName evidence="3">D-isomer specific 2-hydroxyacid dehydrogenase NAD-binding domain-containing protein</fullName>
    </recommendedName>
</protein>
<dbReference type="CDD" id="cd12164">
    <property type="entry name" value="GDH_like_2"/>
    <property type="match status" value="1"/>
</dbReference>
<keyword evidence="5" id="KW-1185">Reference proteome</keyword>